<evidence type="ECO:0000313" key="3">
    <source>
        <dbReference type="Proteomes" id="UP000254052"/>
    </source>
</evidence>
<name>A0A377CVG6_ECOLX</name>
<dbReference type="Gene3D" id="1.10.10.1020">
    <property type="entry name" value="RecBCD complex, subunit RecD, N-terminal domain"/>
    <property type="match status" value="1"/>
</dbReference>
<dbReference type="GO" id="GO:0008854">
    <property type="term" value="F:exodeoxyribonuclease V activity"/>
    <property type="evidence" value="ECO:0007669"/>
    <property type="project" value="UniProtKB-EC"/>
</dbReference>
<proteinExistence type="predicted"/>
<dbReference type="Pfam" id="PF21185">
    <property type="entry name" value="RecD_N"/>
    <property type="match status" value="1"/>
</dbReference>
<evidence type="ECO:0000313" key="2">
    <source>
        <dbReference type="EMBL" id="STM07921.1"/>
    </source>
</evidence>
<feature type="domain" description="RecBCD enzyme subunit RecD N-terminal" evidence="1">
    <location>
        <begin position="33"/>
        <end position="59"/>
    </location>
</feature>
<evidence type="ECO:0000259" key="1">
    <source>
        <dbReference type="Pfam" id="PF21185"/>
    </source>
</evidence>
<dbReference type="InterPro" id="IPR049550">
    <property type="entry name" value="RecD_N"/>
</dbReference>
<protein>
    <submittedName>
        <fullName evidence="2">Exodeoxyribonuclease V subunit alpha</fullName>
        <ecNumber evidence="2">3.1.11.5</ecNumber>
    </submittedName>
</protein>
<dbReference type="EMBL" id="UGED01000011">
    <property type="protein sequence ID" value="STM07921.1"/>
    <property type="molecule type" value="Genomic_DNA"/>
</dbReference>
<keyword evidence="2" id="KW-0378">Hydrolase</keyword>
<dbReference type="AlphaFoldDB" id="A0A377CVG6"/>
<dbReference type="EC" id="3.1.11.5" evidence="2"/>
<gene>
    <name evidence="2" type="primary">recD_4</name>
    <name evidence="2" type="ORF">NCTC9962_05548</name>
</gene>
<accession>A0A377CVG6</accession>
<dbReference type="Proteomes" id="UP000254052">
    <property type="component" value="Unassembled WGS sequence"/>
</dbReference>
<reference evidence="2 3" key="1">
    <citation type="submission" date="2018-06" db="EMBL/GenBank/DDBJ databases">
        <authorList>
            <consortium name="Pathogen Informatics"/>
            <person name="Doyle S."/>
        </authorList>
    </citation>
    <scope>NUCLEOTIDE SEQUENCE [LARGE SCALE GENOMIC DNA]</scope>
    <source>
        <strain evidence="2 3">NCTC9962</strain>
    </source>
</reference>
<dbReference type="InterPro" id="IPR041851">
    <property type="entry name" value="RecD_N_sf"/>
</dbReference>
<organism evidence="2 3">
    <name type="scientific">Escherichia coli</name>
    <dbReference type="NCBI Taxonomy" id="562"/>
    <lineage>
        <taxon>Bacteria</taxon>
        <taxon>Pseudomonadati</taxon>
        <taxon>Pseudomonadota</taxon>
        <taxon>Gammaproteobacteria</taxon>
        <taxon>Enterobacterales</taxon>
        <taxon>Enterobacteriaceae</taxon>
        <taxon>Escherichia</taxon>
    </lineage>
</organism>
<sequence>MSVYRFHDWKITRRRIRCWRPVSVKSVSYKIGKECLLASQAVSRGDEPTPMILCGDRLYLNRMWCNERTVARFFNEVNHAIEVDEALLAQTLDKLFQ</sequence>